<evidence type="ECO:0000313" key="4">
    <source>
        <dbReference type="Proteomes" id="UP000094652"/>
    </source>
</evidence>
<gene>
    <name evidence="3" type="ORF">BGI42_15285</name>
</gene>
<dbReference type="Proteomes" id="UP000094652">
    <property type="component" value="Plasmid pCt3"/>
</dbReference>
<dbReference type="InterPro" id="IPR006976">
    <property type="entry name" value="VanZ-like"/>
</dbReference>
<feature type="transmembrane region" description="Helical" evidence="1">
    <location>
        <begin position="178"/>
        <end position="208"/>
    </location>
</feature>
<dbReference type="EMBL" id="CP017256">
    <property type="protein sequence ID" value="AOR25104.1"/>
    <property type="molecule type" value="Genomic_DNA"/>
</dbReference>
<name>A0A1D7XP67_9CLOT</name>
<protein>
    <submittedName>
        <fullName evidence="3">VanZ family protein</fullName>
    </submittedName>
</protein>
<keyword evidence="1" id="KW-0472">Membrane</keyword>
<feature type="transmembrane region" description="Helical" evidence="1">
    <location>
        <begin position="154"/>
        <end position="172"/>
    </location>
</feature>
<feature type="transmembrane region" description="Helical" evidence="1">
    <location>
        <begin position="121"/>
        <end position="142"/>
    </location>
</feature>
<feature type="transmembrane region" description="Helical" evidence="1">
    <location>
        <begin position="12"/>
        <end position="37"/>
    </location>
</feature>
<evidence type="ECO:0000259" key="2">
    <source>
        <dbReference type="Pfam" id="PF04892"/>
    </source>
</evidence>
<evidence type="ECO:0000313" key="3">
    <source>
        <dbReference type="EMBL" id="AOR25104.1"/>
    </source>
</evidence>
<reference evidence="4" key="1">
    <citation type="submission" date="2016-09" db="EMBL/GenBank/DDBJ databases">
        <title>Genomics of Clostridium taeniosporum, an organism which forms endospores with ribbon-like appendages.</title>
        <authorList>
            <person name="Walker J.R."/>
        </authorList>
    </citation>
    <scope>NUCLEOTIDE SEQUENCE [LARGE SCALE GENOMIC DNA]</scope>
    <source>
        <strain evidence="4">1/k</strain>
        <plasmid evidence="4">Plasmid pct3</plasmid>
    </source>
</reference>
<proteinExistence type="predicted"/>
<accession>A0A1D7XP67</accession>
<feature type="domain" description="VanZ-like" evidence="2">
    <location>
        <begin position="87"/>
        <end position="208"/>
    </location>
</feature>
<keyword evidence="1" id="KW-1133">Transmembrane helix</keyword>
<dbReference type="KEGG" id="ctae:BGI42_15285"/>
<evidence type="ECO:0000256" key="1">
    <source>
        <dbReference type="SAM" id="Phobius"/>
    </source>
</evidence>
<feature type="transmembrane region" description="Helical" evidence="1">
    <location>
        <begin position="49"/>
        <end position="69"/>
    </location>
</feature>
<dbReference type="AlphaFoldDB" id="A0A1D7XP67"/>
<dbReference type="OrthoDB" id="9805025at2"/>
<feature type="transmembrane region" description="Helical" evidence="1">
    <location>
        <begin position="81"/>
        <end position="101"/>
    </location>
</feature>
<geneLocation type="plasmid" evidence="4">
    <name>pct3</name>
</geneLocation>
<sequence length="218" mass="25044">MTSCNLSIKERYNIIFLISLFIISFSVLIAMILILFANSSDISDLKRPVPYLLLPIYLIVRLVFLKIEIHKNIKTNKFEEIVKLLLFIYFLTIISVKFFPLDKDCVQELLATNILSFSTLFSLKSVMIIFTRNLILFMPLGFLTPIIISKMKNISNCAIISLIFSIAIYLLQITLHYIGIYFLVIISLDMLLSNIIGALIGYGIYHFISNHNKDAIMM</sequence>
<keyword evidence="1" id="KW-0812">Transmembrane</keyword>
<organism evidence="3 4">
    <name type="scientific">Clostridium taeniosporum</name>
    <dbReference type="NCBI Taxonomy" id="394958"/>
    <lineage>
        <taxon>Bacteria</taxon>
        <taxon>Bacillati</taxon>
        <taxon>Bacillota</taxon>
        <taxon>Clostridia</taxon>
        <taxon>Eubacteriales</taxon>
        <taxon>Clostridiaceae</taxon>
        <taxon>Clostridium</taxon>
    </lineage>
</organism>
<dbReference type="RefSeq" id="WP_069681222.1">
    <property type="nucleotide sequence ID" value="NZ_CP017256.2"/>
</dbReference>
<keyword evidence="4" id="KW-1185">Reference proteome</keyword>
<dbReference type="Pfam" id="PF04892">
    <property type="entry name" value="VanZ"/>
    <property type="match status" value="1"/>
</dbReference>
<keyword evidence="3" id="KW-0614">Plasmid</keyword>